<proteinExistence type="predicted"/>
<name>A0A0A9GFJ1_ARUDO</name>
<organism evidence="1">
    <name type="scientific">Arundo donax</name>
    <name type="common">Giant reed</name>
    <name type="synonym">Donax arundinaceus</name>
    <dbReference type="NCBI Taxonomy" id="35708"/>
    <lineage>
        <taxon>Eukaryota</taxon>
        <taxon>Viridiplantae</taxon>
        <taxon>Streptophyta</taxon>
        <taxon>Embryophyta</taxon>
        <taxon>Tracheophyta</taxon>
        <taxon>Spermatophyta</taxon>
        <taxon>Magnoliopsida</taxon>
        <taxon>Liliopsida</taxon>
        <taxon>Poales</taxon>
        <taxon>Poaceae</taxon>
        <taxon>PACMAD clade</taxon>
        <taxon>Arundinoideae</taxon>
        <taxon>Arundineae</taxon>
        <taxon>Arundo</taxon>
    </lineage>
</organism>
<reference evidence="1" key="2">
    <citation type="journal article" date="2015" name="Data Brief">
        <title>Shoot transcriptome of the giant reed, Arundo donax.</title>
        <authorList>
            <person name="Barrero R.A."/>
            <person name="Guerrero F.D."/>
            <person name="Moolhuijzen P."/>
            <person name="Goolsby J.A."/>
            <person name="Tidwell J."/>
            <person name="Bellgard S.E."/>
            <person name="Bellgard M.I."/>
        </authorList>
    </citation>
    <scope>NUCLEOTIDE SEQUENCE</scope>
    <source>
        <tissue evidence="1">Shoot tissue taken approximately 20 cm above the soil surface</tissue>
    </source>
</reference>
<reference evidence="1" key="1">
    <citation type="submission" date="2014-09" db="EMBL/GenBank/DDBJ databases">
        <authorList>
            <person name="Magalhaes I.L.F."/>
            <person name="Oliveira U."/>
            <person name="Santos F.R."/>
            <person name="Vidigal T.H.D.A."/>
            <person name="Brescovit A.D."/>
            <person name="Santos A.J."/>
        </authorList>
    </citation>
    <scope>NUCLEOTIDE SEQUENCE</scope>
    <source>
        <tissue evidence="1">Shoot tissue taken approximately 20 cm above the soil surface</tissue>
    </source>
</reference>
<dbReference type="AlphaFoldDB" id="A0A0A9GFJ1"/>
<accession>A0A0A9GFJ1</accession>
<evidence type="ECO:0000313" key="1">
    <source>
        <dbReference type="EMBL" id="JAE23870.1"/>
    </source>
</evidence>
<protein>
    <submittedName>
        <fullName evidence="1">Uncharacterized protein</fullName>
    </submittedName>
</protein>
<dbReference type="EMBL" id="GBRH01174026">
    <property type="protein sequence ID" value="JAE23870.1"/>
    <property type="molecule type" value="Transcribed_RNA"/>
</dbReference>
<sequence>MCYLGTPNYFMVLTYDSFPPPSVHSYHLKFK</sequence>